<keyword evidence="4 6" id="KW-0175">Coiled coil</keyword>
<evidence type="ECO:0000259" key="8">
    <source>
        <dbReference type="PROSITE" id="PS50913"/>
    </source>
</evidence>
<feature type="region of interest" description="Disordered" evidence="7">
    <location>
        <begin position="1"/>
        <end position="96"/>
    </location>
</feature>
<dbReference type="GeneID" id="73469807"/>
<dbReference type="PROSITE" id="PS50913">
    <property type="entry name" value="GRIP"/>
    <property type="match status" value="1"/>
</dbReference>
<feature type="region of interest" description="Disordered" evidence="7">
    <location>
        <begin position="915"/>
        <end position="944"/>
    </location>
</feature>
<feature type="region of interest" description="Disordered" evidence="7">
    <location>
        <begin position="188"/>
        <end position="211"/>
    </location>
</feature>
<comment type="caution">
    <text evidence="9">The sequence shown here is derived from an EMBL/GenBank/DDBJ whole genome shotgun (WGS) entry which is preliminary data.</text>
</comment>
<protein>
    <submittedName>
        <fullName evidence="9">IMH1</fullName>
    </submittedName>
</protein>
<feature type="coiled-coil region" evidence="6">
    <location>
        <begin position="414"/>
        <end position="600"/>
    </location>
</feature>
<evidence type="ECO:0000256" key="4">
    <source>
        <dbReference type="ARBA" id="ARBA00023054"/>
    </source>
</evidence>
<dbReference type="Pfam" id="PF01465">
    <property type="entry name" value="GRIP"/>
    <property type="match status" value="1"/>
</dbReference>
<evidence type="ECO:0000256" key="2">
    <source>
        <dbReference type="ARBA" id="ARBA00004496"/>
    </source>
</evidence>
<evidence type="ECO:0000256" key="7">
    <source>
        <dbReference type="SAM" id="MobiDB-lite"/>
    </source>
</evidence>
<feature type="region of interest" description="Disordered" evidence="7">
    <location>
        <begin position="360"/>
        <end position="414"/>
    </location>
</feature>
<gene>
    <name evidence="9" type="ORF">J8A68_003006</name>
</gene>
<dbReference type="SMART" id="SM00755">
    <property type="entry name" value="Grip"/>
    <property type="match status" value="1"/>
</dbReference>
<evidence type="ECO:0000256" key="1">
    <source>
        <dbReference type="ARBA" id="ARBA00004184"/>
    </source>
</evidence>
<name>A0A8J5QK58_9ASCO</name>
<evidence type="ECO:0000313" key="10">
    <source>
        <dbReference type="Proteomes" id="UP000694255"/>
    </source>
</evidence>
<dbReference type="GO" id="GO:0005794">
    <property type="term" value="C:Golgi apparatus"/>
    <property type="evidence" value="ECO:0007669"/>
    <property type="project" value="TreeGrafter"/>
</dbReference>
<sequence length="993" mass="114080">MFSKIKNFSEEMTKSLNDLNESLNQPQQNQQPPAKPDPLTQLKKGSKILSANTPEMHEVTQPTDEDQSTSKPSSPAPAPAPTEESQPAVVDPMTNLPPQIKAKLKKFAKYEEKYPILLEAYKTEKHKGELVSIFEKVLRENTPVNSISEAGTLVDYLNGLNEKTKLLNSEIRKLTKENSVLTFKTAKLEEEKKHHDENEKAKGEKEDGGDMAKAKIEELEKEIMQLKESIGTHASENEELHEENEKLKADTESSKVEVDTLKQENEKLKTDIESNKQEIETLKQEKEKLETEVSGNKEKWEVEINDKTTKLDASLAEINTLEIEIAKTKEKLEVALSEIEQLKSRSINEAGDVDNTKFEKAVQTTEEQAPEVEEPQAQPSIEEKDQTSAEEKVPELAEETSKTEETSGQFTQEIDSLKNQILDVETKLTQKEQENNELSEKLQTLREQLNDKNDEIEDLRDSVRDIGNELVVSKDEIKDLKTKQAEQEATASKIDEAEVQKYLDTIESLKSNIASWEEKFNTKSKKLDGFQDKVSQLQNELDTKDSTSKKAEDSLRKEIQATKSTLNSTEAKLAETKREVENLLQEKSGLEKRITELSKFKSNDSSLKLEISALQESISQKDKTIAESRKKVDEVMKENKSLQVMVAKLQSSSNELQNNSMGLLKEKSELLTRQELLVENTKSLNTQLNKLQSEKQQVVNELDRTKAKLDLLMAEKSNSSNDFLIYKKQHEELMMKTKEYTLRIEGLEDEVNEARNLLQERNREGASIRRLLVDAEEMLRNKEVETKNEINRLNEERMELERLHNMTMNRKQREIDELKLSINDYKTKIKSLENKIEESKKASVLQTSGFETNKMDRELNSTIDTLRSALQQASKKSQEYENLNNILKKLNEENNMKFERLSKNYKLLTQQYRNMKERSKSESEEALALQQKLNQQQQQAGGNKQSELNIDYLKNVLLGFFEHKDQRQQLLPVVKTIFHLTPEDEQKFLLALK</sequence>
<evidence type="ECO:0000313" key="9">
    <source>
        <dbReference type="EMBL" id="KAG7663459.1"/>
    </source>
</evidence>
<feature type="compositionally biased region" description="Low complexity" evidence="7">
    <location>
        <begin position="928"/>
        <end position="944"/>
    </location>
</feature>
<feature type="compositionally biased region" description="Basic and acidic residues" evidence="7">
    <location>
        <begin position="381"/>
        <end position="405"/>
    </location>
</feature>
<feature type="compositionally biased region" description="Polar residues" evidence="7">
    <location>
        <begin position="14"/>
        <end position="23"/>
    </location>
</feature>
<keyword evidence="5" id="KW-0472">Membrane</keyword>
<dbReference type="PANTHER" id="PTHR23157:SF25">
    <property type="entry name" value="GRIP AND COILED-COIL DOMAIN-CONTAINING PROTEIN 1"/>
    <property type="match status" value="1"/>
</dbReference>
<dbReference type="OrthoDB" id="1926336at2759"/>
<dbReference type="Proteomes" id="UP000694255">
    <property type="component" value="Unassembled WGS sequence"/>
</dbReference>
<dbReference type="EMBL" id="JAGSYN010000137">
    <property type="protein sequence ID" value="KAG7663459.1"/>
    <property type="molecule type" value="Genomic_DNA"/>
</dbReference>
<reference evidence="9 10" key="1">
    <citation type="journal article" date="2021" name="DNA Res.">
        <title>Genome analysis of Candida subhashii reveals its hybrid nature and dual mitochondrial genome conformations.</title>
        <authorList>
            <person name="Mixao V."/>
            <person name="Hegedusova E."/>
            <person name="Saus E."/>
            <person name="Pryszcz L.P."/>
            <person name="Cillingova A."/>
            <person name="Nosek J."/>
            <person name="Gabaldon T."/>
        </authorList>
    </citation>
    <scope>NUCLEOTIDE SEQUENCE [LARGE SCALE GENOMIC DNA]</scope>
    <source>
        <strain evidence="9 10">CBS 10753</strain>
    </source>
</reference>
<organism evidence="9 10">
    <name type="scientific">[Candida] subhashii</name>
    <dbReference type="NCBI Taxonomy" id="561895"/>
    <lineage>
        <taxon>Eukaryota</taxon>
        <taxon>Fungi</taxon>
        <taxon>Dikarya</taxon>
        <taxon>Ascomycota</taxon>
        <taxon>Saccharomycotina</taxon>
        <taxon>Pichiomycetes</taxon>
        <taxon>Debaryomycetaceae</taxon>
        <taxon>Spathaspora</taxon>
    </lineage>
</organism>
<evidence type="ECO:0000256" key="5">
    <source>
        <dbReference type="ARBA" id="ARBA00023136"/>
    </source>
</evidence>
<feature type="region of interest" description="Disordered" evidence="7">
    <location>
        <begin position="231"/>
        <end position="257"/>
    </location>
</feature>
<dbReference type="RefSeq" id="XP_049263691.1">
    <property type="nucleotide sequence ID" value="XM_049406816.1"/>
</dbReference>
<dbReference type="PANTHER" id="PTHR23157">
    <property type="entry name" value="GRIP AND COILED-COIL DOMAIN-CONTAINING PROTEIN 1"/>
    <property type="match status" value="1"/>
</dbReference>
<dbReference type="AlphaFoldDB" id="A0A8J5QK58"/>
<keyword evidence="3" id="KW-0963">Cytoplasm</keyword>
<accession>A0A8J5QK58</accession>
<evidence type="ECO:0000256" key="3">
    <source>
        <dbReference type="ARBA" id="ARBA00022490"/>
    </source>
</evidence>
<proteinExistence type="predicted"/>
<dbReference type="InterPro" id="IPR051952">
    <property type="entry name" value="Golgi-autophagy_related"/>
</dbReference>
<evidence type="ECO:0000256" key="6">
    <source>
        <dbReference type="SAM" id="Coils"/>
    </source>
</evidence>
<feature type="compositionally biased region" description="Basic and acidic residues" evidence="7">
    <location>
        <begin position="235"/>
        <end position="257"/>
    </location>
</feature>
<comment type="subcellular location">
    <subcellularLocation>
        <location evidence="2">Cytoplasm</location>
    </subcellularLocation>
    <subcellularLocation>
        <location evidence="1">Endomembrane system</location>
        <topology evidence="1">Peripheral membrane protein</topology>
    </subcellularLocation>
</comment>
<dbReference type="InterPro" id="IPR000237">
    <property type="entry name" value="GRIP_dom"/>
</dbReference>
<keyword evidence="10" id="KW-1185">Reference proteome</keyword>
<feature type="domain" description="GRIP" evidence="8">
    <location>
        <begin position="943"/>
        <end position="991"/>
    </location>
</feature>